<evidence type="ECO:0000313" key="2">
    <source>
        <dbReference type="Proteomes" id="UP001172102"/>
    </source>
</evidence>
<gene>
    <name evidence="1" type="ORF">B0H67DRAFT_558865</name>
</gene>
<dbReference type="InterPro" id="IPR036928">
    <property type="entry name" value="AS_sf"/>
</dbReference>
<name>A0AA40B879_9PEZI</name>
<proteinExistence type="predicted"/>
<organism evidence="1 2">
    <name type="scientific">Lasiosphaeris hirsuta</name>
    <dbReference type="NCBI Taxonomy" id="260670"/>
    <lineage>
        <taxon>Eukaryota</taxon>
        <taxon>Fungi</taxon>
        <taxon>Dikarya</taxon>
        <taxon>Ascomycota</taxon>
        <taxon>Pezizomycotina</taxon>
        <taxon>Sordariomycetes</taxon>
        <taxon>Sordariomycetidae</taxon>
        <taxon>Sordariales</taxon>
        <taxon>Lasiosphaeriaceae</taxon>
        <taxon>Lasiosphaeris</taxon>
    </lineage>
</organism>
<dbReference type="EMBL" id="JAUKUA010000001">
    <property type="protein sequence ID" value="KAK0729459.1"/>
    <property type="molecule type" value="Genomic_DNA"/>
</dbReference>
<sequence length="133" mass="14163">MSLGALTQFLSLKQISAVVAAVAIGPGLLLVLSKQYHSGAIESAVSNSNMASPSLPFDPLNATASDLQKLLDKGTVTSEDLVYLAQIEKHNRYGMRLNAIISTAPKDVILTAAARALDQERRASGNFSRRPRA</sequence>
<dbReference type="Proteomes" id="UP001172102">
    <property type="component" value="Unassembled WGS sequence"/>
</dbReference>
<dbReference type="Gene3D" id="3.90.1300.10">
    <property type="entry name" value="Amidase signature (AS) domain"/>
    <property type="match status" value="1"/>
</dbReference>
<comment type="caution">
    <text evidence="1">The sequence shown here is derived from an EMBL/GenBank/DDBJ whole genome shotgun (WGS) entry which is preliminary data.</text>
</comment>
<dbReference type="AlphaFoldDB" id="A0AA40B879"/>
<evidence type="ECO:0000313" key="1">
    <source>
        <dbReference type="EMBL" id="KAK0729459.1"/>
    </source>
</evidence>
<protein>
    <submittedName>
        <fullName evidence="1">Uncharacterized protein</fullName>
    </submittedName>
</protein>
<keyword evidence="2" id="KW-1185">Reference proteome</keyword>
<reference evidence="1" key="1">
    <citation type="submission" date="2023-06" db="EMBL/GenBank/DDBJ databases">
        <title>Genome-scale phylogeny and comparative genomics of the fungal order Sordariales.</title>
        <authorList>
            <consortium name="Lawrence Berkeley National Laboratory"/>
            <person name="Hensen N."/>
            <person name="Bonometti L."/>
            <person name="Westerberg I."/>
            <person name="Brannstrom I.O."/>
            <person name="Guillou S."/>
            <person name="Cros-Aarteil S."/>
            <person name="Calhoun S."/>
            <person name="Haridas S."/>
            <person name="Kuo A."/>
            <person name="Mondo S."/>
            <person name="Pangilinan J."/>
            <person name="Riley R."/>
            <person name="Labutti K."/>
            <person name="Andreopoulos B."/>
            <person name="Lipzen A."/>
            <person name="Chen C."/>
            <person name="Yanf M."/>
            <person name="Daum C."/>
            <person name="Ng V."/>
            <person name="Clum A."/>
            <person name="Steindorff A."/>
            <person name="Ohm R."/>
            <person name="Martin F."/>
            <person name="Silar P."/>
            <person name="Natvig D."/>
            <person name="Lalanne C."/>
            <person name="Gautier V."/>
            <person name="Ament-Velasquez S.L."/>
            <person name="Kruys A."/>
            <person name="Hutchinson M.I."/>
            <person name="Powell A.J."/>
            <person name="Barry K."/>
            <person name="Miller A.N."/>
            <person name="Grigoriev I.V."/>
            <person name="Debuchy R."/>
            <person name="Gladieux P."/>
            <person name="Thoren M.H."/>
            <person name="Johannesson H."/>
        </authorList>
    </citation>
    <scope>NUCLEOTIDE SEQUENCE</scope>
    <source>
        <strain evidence="1">SMH4607-1</strain>
    </source>
</reference>
<accession>A0AA40B879</accession>